<dbReference type="GO" id="GO:0004523">
    <property type="term" value="F:RNA-DNA hybrid ribonuclease activity"/>
    <property type="evidence" value="ECO:0007669"/>
    <property type="project" value="InterPro"/>
</dbReference>
<proteinExistence type="predicted"/>
<reference evidence="2 3" key="1">
    <citation type="journal article" date="2019" name="Genome Biol. Evol.">
        <title>Insights into the evolution of the New World diploid cottons (Gossypium, subgenus Houzingenia) based on genome sequencing.</title>
        <authorList>
            <person name="Grover C.E."/>
            <person name="Arick M.A. 2nd"/>
            <person name="Thrash A."/>
            <person name="Conover J.L."/>
            <person name="Sanders W.S."/>
            <person name="Peterson D.G."/>
            <person name="Frelichowski J.E."/>
            <person name="Scheffler J.A."/>
            <person name="Scheffler B.E."/>
            <person name="Wendel J.F."/>
        </authorList>
    </citation>
    <scope>NUCLEOTIDE SEQUENCE [LARGE SCALE GENOMIC DNA]</scope>
    <source>
        <strain evidence="2">8</strain>
        <tissue evidence="2">Leaf</tissue>
    </source>
</reference>
<evidence type="ECO:0000313" key="3">
    <source>
        <dbReference type="Proteomes" id="UP000593568"/>
    </source>
</evidence>
<evidence type="ECO:0000313" key="2">
    <source>
        <dbReference type="EMBL" id="MBA0780832.1"/>
    </source>
</evidence>
<dbReference type="GO" id="GO:0003676">
    <property type="term" value="F:nucleic acid binding"/>
    <property type="evidence" value="ECO:0007669"/>
    <property type="project" value="InterPro"/>
</dbReference>
<gene>
    <name evidence="2" type="ORF">Gotri_004887</name>
</gene>
<sequence>MPIVREFYLFTDGAVARDTGNTSAGELWGILDGLLVMLNKGYRRATIQTDNLDVVQALTDIRLEIQ</sequence>
<accession>A0A7J9F696</accession>
<dbReference type="EMBL" id="JABEZW010000011">
    <property type="protein sequence ID" value="MBA0780832.1"/>
    <property type="molecule type" value="Genomic_DNA"/>
</dbReference>
<feature type="domain" description="RNase H type-1" evidence="1">
    <location>
        <begin position="18"/>
        <end position="60"/>
    </location>
</feature>
<organism evidence="2 3">
    <name type="scientific">Gossypium trilobum</name>
    <dbReference type="NCBI Taxonomy" id="34281"/>
    <lineage>
        <taxon>Eukaryota</taxon>
        <taxon>Viridiplantae</taxon>
        <taxon>Streptophyta</taxon>
        <taxon>Embryophyta</taxon>
        <taxon>Tracheophyta</taxon>
        <taxon>Spermatophyta</taxon>
        <taxon>Magnoliopsida</taxon>
        <taxon>eudicotyledons</taxon>
        <taxon>Gunneridae</taxon>
        <taxon>Pentapetalae</taxon>
        <taxon>rosids</taxon>
        <taxon>malvids</taxon>
        <taxon>Malvales</taxon>
        <taxon>Malvaceae</taxon>
        <taxon>Malvoideae</taxon>
        <taxon>Gossypium</taxon>
    </lineage>
</organism>
<dbReference type="Pfam" id="PF13456">
    <property type="entry name" value="RVT_3"/>
    <property type="match status" value="1"/>
</dbReference>
<dbReference type="Proteomes" id="UP000593568">
    <property type="component" value="Unassembled WGS sequence"/>
</dbReference>
<feature type="non-terminal residue" evidence="2">
    <location>
        <position position="1"/>
    </location>
</feature>
<name>A0A7J9F696_9ROSI</name>
<dbReference type="AlphaFoldDB" id="A0A7J9F696"/>
<keyword evidence="3" id="KW-1185">Reference proteome</keyword>
<protein>
    <recommendedName>
        <fullName evidence="1">RNase H type-1 domain-containing protein</fullName>
    </recommendedName>
</protein>
<evidence type="ECO:0000259" key="1">
    <source>
        <dbReference type="Pfam" id="PF13456"/>
    </source>
</evidence>
<dbReference type="InterPro" id="IPR002156">
    <property type="entry name" value="RNaseH_domain"/>
</dbReference>
<comment type="caution">
    <text evidence="2">The sequence shown here is derived from an EMBL/GenBank/DDBJ whole genome shotgun (WGS) entry which is preliminary data.</text>
</comment>